<evidence type="ECO:0000313" key="3">
    <source>
        <dbReference type="Proteomes" id="UP000284605"/>
    </source>
</evidence>
<sequence length="85" mass="8424">MSLASKIATASLLATAVTAAVGLASTGAYAADNEKCFGIAKAGQNDCQTAKSSCAGTSTIDHQKDAWKYVPKGTCAQAGGTLEPG</sequence>
<dbReference type="EMBL" id="QYUK01000011">
    <property type="protein sequence ID" value="RJF86862.1"/>
    <property type="molecule type" value="Genomic_DNA"/>
</dbReference>
<evidence type="ECO:0000256" key="1">
    <source>
        <dbReference type="SAM" id="SignalP"/>
    </source>
</evidence>
<dbReference type="OrthoDB" id="9808309at2"/>
<feature type="chain" id="PRO_5018967731" evidence="1">
    <location>
        <begin position="31"/>
        <end position="85"/>
    </location>
</feature>
<dbReference type="AlphaFoldDB" id="A0A418WA21"/>
<name>A0A418WA21_9PROT</name>
<dbReference type="Proteomes" id="UP000284605">
    <property type="component" value="Unassembled WGS sequence"/>
</dbReference>
<reference evidence="2 3" key="1">
    <citation type="submission" date="2018-09" db="EMBL/GenBank/DDBJ databases">
        <authorList>
            <person name="Zhu H."/>
        </authorList>
    </citation>
    <scope>NUCLEOTIDE SEQUENCE [LARGE SCALE GENOMIC DNA]</scope>
    <source>
        <strain evidence="2 3">K1W22B-8</strain>
    </source>
</reference>
<feature type="signal peptide" evidence="1">
    <location>
        <begin position="1"/>
        <end position="30"/>
    </location>
</feature>
<keyword evidence="1" id="KW-0732">Signal</keyword>
<gene>
    <name evidence="2" type="ORF">D3874_07395</name>
</gene>
<dbReference type="InterPro" id="IPR018740">
    <property type="entry name" value="DUF2282_membr"/>
</dbReference>
<evidence type="ECO:0000313" key="2">
    <source>
        <dbReference type="EMBL" id="RJF86862.1"/>
    </source>
</evidence>
<proteinExistence type="predicted"/>
<dbReference type="RefSeq" id="WP_119777507.1">
    <property type="nucleotide sequence ID" value="NZ_QYUK01000011.1"/>
</dbReference>
<accession>A0A418WA21</accession>
<comment type="caution">
    <text evidence="2">The sequence shown here is derived from an EMBL/GenBank/DDBJ whole genome shotgun (WGS) entry which is preliminary data.</text>
</comment>
<dbReference type="Pfam" id="PF10048">
    <property type="entry name" value="DUF2282"/>
    <property type="match status" value="1"/>
</dbReference>
<protein>
    <submittedName>
        <fullName evidence="2">DUF2282 domain-containing protein</fullName>
    </submittedName>
</protein>
<keyword evidence="3" id="KW-1185">Reference proteome</keyword>
<organism evidence="2 3">
    <name type="scientific">Oleomonas cavernae</name>
    <dbReference type="NCBI Taxonomy" id="2320859"/>
    <lineage>
        <taxon>Bacteria</taxon>
        <taxon>Pseudomonadati</taxon>
        <taxon>Pseudomonadota</taxon>
        <taxon>Alphaproteobacteria</taxon>
        <taxon>Acetobacterales</taxon>
        <taxon>Acetobacteraceae</taxon>
        <taxon>Oleomonas</taxon>
    </lineage>
</organism>